<dbReference type="PRINTS" id="PR00368">
    <property type="entry name" value="FADPNR"/>
</dbReference>
<dbReference type="RefSeq" id="WP_116693175.1">
    <property type="nucleotide sequence ID" value="NZ_QEHR01000001.1"/>
</dbReference>
<dbReference type="EMBL" id="QEHR01000001">
    <property type="protein sequence ID" value="PVW17429.1"/>
    <property type="molecule type" value="Genomic_DNA"/>
</dbReference>
<dbReference type="PANTHER" id="PTHR43539:SF4">
    <property type="entry name" value="BACILLIREDOXIN REDUCTASE BDR"/>
    <property type="match status" value="1"/>
</dbReference>
<dbReference type="NCBIfam" id="TIGR04018">
    <property type="entry name" value="Bthiol_YpdA"/>
    <property type="match status" value="1"/>
</dbReference>
<name>A0A2U0I8K6_9FLAO</name>
<protein>
    <submittedName>
        <fullName evidence="2">YpdA family putative bacillithiol disulfide reductase</fullName>
    </submittedName>
</protein>
<comment type="caution">
    <text evidence="2">The sequence shown here is derived from an EMBL/GenBank/DDBJ whole genome shotgun (WGS) entry which is preliminary data.</text>
</comment>
<dbReference type="GO" id="GO:0004497">
    <property type="term" value="F:monooxygenase activity"/>
    <property type="evidence" value="ECO:0007669"/>
    <property type="project" value="TreeGrafter"/>
</dbReference>
<dbReference type="PROSITE" id="PS51257">
    <property type="entry name" value="PROKAR_LIPOPROTEIN"/>
    <property type="match status" value="1"/>
</dbReference>
<dbReference type="Pfam" id="PF13738">
    <property type="entry name" value="Pyr_redox_3"/>
    <property type="match status" value="1"/>
</dbReference>
<evidence type="ECO:0000256" key="1">
    <source>
        <dbReference type="ARBA" id="ARBA00023002"/>
    </source>
</evidence>
<dbReference type="InterPro" id="IPR050982">
    <property type="entry name" value="Auxin_biosynth/cation_transpt"/>
</dbReference>
<organism evidence="2 3">
    <name type="scientific">Marixanthomonas spongiae</name>
    <dbReference type="NCBI Taxonomy" id="2174845"/>
    <lineage>
        <taxon>Bacteria</taxon>
        <taxon>Pseudomonadati</taxon>
        <taxon>Bacteroidota</taxon>
        <taxon>Flavobacteriia</taxon>
        <taxon>Flavobacteriales</taxon>
        <taxon>Flavobacteriaceae</taxon>
        <taxon>Marixanthomonas</taxon>
    </lineage>
</organism>
<dbReference type="GO" id="GO:0050660">
    <property type="term" value="F:flavin adenine dinucleotide binding"/>
    <property type="evidence" value="ECO:0007669"/>
    <property type="project" value="TreeGrafter"/>
</dbReference>
<dbReference type="PRINTS" id="PR00469">
    <property type="entry name" value="PNDRDTASEII"/>
</dbReference>
<evidence type="ECO:0000313" key="2">
    <source>
        <dbReference type="EMBL" id="PVW17429.1"/>
    </source>
</evidence>
<accession>A0A2U0I8K6</accession>
<dbReference type="Gene3D" id="3.50.50.60">
    <property type="entry name" value="FAD/NAD(P)-binding domain"/>
    <property type="match status" value="1"/>
</dbReference>
<dbReference type="Proteomes" id="UP000245962">
    <property type="component" value="Unassembled WGS sequence"/>
</dbReference>
<keyword evidence="1" id="KW-0560">Oxidoreductase</keyword>
<reference evidence="2 3" key="1">
    <citation type="submission" date="2018-04" db="EMBL/GenBank/DDBJ databases">
        <title>Marixanthomonas spongiae HN-E44 sp. nov., isolated from a marine sponge.</title>
        <authorList>
            <person name="Luo L."/>
            <person name="Zhuang L."/>
        </authorList>
    </citation>
    <scope>NUCLEOTIDE SEQUENCE [LARGE SCALE GENOMIC DNA]</scope>
    <source>
        <strain evidence="2 3">HN-E44</strain>
    </source>
</reference>
<keyword evidence="3" id="KW-1185">Reference proteome</keyword>
<dbReference type="AlphaFoldDB" id="A0A2U0I8K6"/>
<dbReference type="OrthoDB" id="9778740at2"/>
<dbReference type="PANTHER" id="PTHR43539">
    <property type="entry name" value="FLAVIN-BINDING MONOOXYGENASE-LIKE PROTEIN (AFU_ORTHOLOGUE AFUA_4G09220)"/>
    <property type="match status" value="1"/>
</dbReference>
<dbReference type="InterPro" id="IPR023856">
    <property type="entry name" value="Bdr"/>
</dbReference>
<dbReference type="SUPFAM" id="SSF51905">
    <property type="entry name" value="FAD/NAD(P)-binding domain"/>
    <property type="match status" value="1"/>
</dbReference>
<dbReference type="InterPro" id="IPR036188">
    <property type="entry name" value="FAD/NAD-bd_sf"/>
</dbReference>
<gene>
    <name evidence="2" type="primary">ypdA</name>
    <name evidence="2" type="ORF">DDV96_00635</name>
</gene>
<evidence type="ECO:0000313" key="3">
    <source>
        <dbReference type="Proteomes" id="UP000245962"/>
    </source>
</evidence>
<sequence length="330" mass="37221">MTEKEVLIIGAGPIGIACALECKKRNIDYVVVEKGTLTNSLYNYPLNMTFFSTSEKLEIDGIPFISNNPKPTRNEALEYYRRVATSNELNIHLYETITDVEKQTDGTFIVISEKNTFEVNNIIVSTGFYDIPKLLGVPGEDLPKVSHYYKEAHPYVMQNTIVVGASNSSVDAALEIWRKGGNVTMVIRGATIGERVKYWVKPDIENRIAEGSIKAYFNSEIKTIKQQEVIVETPEGTKTIPNDFVVALTGYRPDFKFLETLGIELSDEGNYFPKYNPKTMETNIPNLYLAGVICGGMETHKWFIENSRIHAKVIAKDIATKQRRTKELTK</sequence>
<proteinExistence type="predicted"/>